<accession>A0ACA8R524</accession>
<gene>
    <name evidence="1" type="ORF">MarbSA_14270</name>
</gene>
<proteinExistence type="predicted"/>
<dbReference type="Proteomes" id="UP000825015">
    <property type="component" value="Chromosome"/>
</dbReference>
<organism evidence="1 2">
    <name type="scientific">Methanobrevibacter arboriphilus</name>
    <dbReference type="NCBI Taxonomy" id="39441"/>
    <lineage>
        <taxon>Archaea</taxon>
        <taxon>Methanobacteriati</taxon>
        <taxon>Methanobacteriota</taxon>
        <taxon>Methanomada group</taxon>
        <taxon>Methanobacteria</taxon>
        <taxon>Methanobacteriales</taxon>
        <taxon>Methanobacteriaceae</taxon>
        <taxon>Methanobrevibacter</taxon>
    </lineage>
</organism>
<dbReference type="EMBL" id="AP019779">
    <property type="protein sequence ID" value="BBL62387.1"/>
    <property type="molecule type" value="Genomic_DNA"/>
</dbReference>
<evidence type="ECO:0000313" key="2">
    <source>
        <dbReference type="Proteomes" id="UP000825015"/>
    </source>
</evidence>
<sequence length="108" mass="12134">MTPQPLKLIILLGLLVMFVGIITVSYAEIQANEITVTGYPSAINQLQYKQYTTTWENHCPLCGHNNTLIENPKRVYENELTCNHCDADFCAVTGKDKSYNVRAVLNKA</sequence>
<name>A0ACA8R524_METAZ</name>
<keyword evidence="2" id="KW-1185">Reference proteome</keyword>
<evidence type="ECO:0000313" key="1">
    <source>
        <dbReference type="EMBL" id="BBL62387.1"/>
    </source>
</evidence>
<reference evidence="1" key="1">
    <citation type="submission" date="2019-06" db="EMBL/GenBank/DDBJ databases">
        <title>Complete genome sequence of Methanobrevibacter arboriphilus strain SA.</title>
        <authorList>
            <person name="Asakawa S."/>
        </authorList>
    </citation>
    <scope>NUCLEOTIDE SEQUENCE</scope>
    <source>
        <strain evidence="1">SA</strain>
    </source>
</reference>
<protein>
    <submittedName>
        <fullName evidence="1">Uncharacterized protein</fullName>
    </submittedName>
</protein>